<dbReference type="AlphaFoldDB" id="A0A7R8H8R6"/>
<name>A0A7R8H8R6_LEPSM</name>
<evidence type="ECO:0000313" key="1">
    <source>
        <dbReference type="EMBL" id="CAF2943124.1"/>
    </source>
</evidence>
<dbReference type="EMBL" id="HG994584">
    <property type="protein sequence ID" value="CAF2943124.1"/>
    <property type="molecule type" value="Genomic_DNA"/>
</dbReference>
<dbReference type="Proteomes" id="UP000675881">
    <property type="component" value="Chromosome 5"/>
</dbReference>
<proteinExistence type="predicted"/>
<evidence type="ECO:0000313" key="2">
    <source>
        <dbReference type="Proteomes" id="UP000675881"/>
    </source>
</evidence>
<accession>A0A7R8H8R6</accession>
<keyword evidence="2" id="KW-1185">Reference proteome</keyword>
<reference evidence="1" key="1">
    <citation type="submission" date="2021-02" db="EMBL/GenBank/DDBJ databases">
        <authorList>
            <person name="Bekaert M."/>
        </authorList>
    </citation>
    <scope>NUCLEOTIDE SEQUENCE</scope>
    <source>
        <strain evidence="1">IoA-00</strain>
    </source>
</reference>
<organism evidence="1 2">
    <name type="scientific">Lepeophtheirus salmonis</name>
    <name type="common">Salmon louse</name>
    <name type="synonym">Caligus salmonis</name>
    <dbReference type="NCBI Taxonomy" id="72036"/>
    <lineage>
        <taxon>Eukaryota</taxon>
        <taxon>Metazoa</taxon>
        <taxon>Ecdysozoa</taxon>
        <taxon>Arthropoda</taxon>
        <taxon>Crustacea</taxon>
        <taxon>Multicrustacea</taxon>
        <taxon>Hexanauplia</taxon>
        <taxon>Copepoda</taxon>
        <taxon>Siphonostomatoida</taxon>
        <taxon>Caligidae</taxon>
        <taxon>Lepeophtheirus</taxon>
    </lineage>
</organism>
<protein>
    <submittedName>
        <fullName evidence="1">(salmon louse) hypothetical protein</fullName>
    </submittedName>
</protein>
<sequence length="119" mass="13839">MQILEHAWPTHYLTASEYRNLLLIGDPHQIPIYQGLGLQLEQPHYSMEDSCLKIDALQISLHPQSEGSFERANDYFKGMLVALMKNNNTPDWRISFQFVHQHHTGINLSLFKAMFEEDP</sequence>
<gene>
    <name evidence="1" type="ORF">LSAA_9373</name>
</gene>